<dbReference type="InterPro" id="IPR011992">
    <property type="entry name" value="EF-hand-dom_pair"/>
</dbReference>
<accession>A0A0B3SBU0</accession>
<dbReference type="GO" id="GO:0005509">
    <property type="term" value="F:calcium ion binding"/>
    <property type="evidence" value="ECO:0007669"/>
    <property type="project" value="InterPro"/>
</dbReference>
<dbReference type="STRING" id="561184.SAMN05216376_101444"/>
<dbReference type="PROSITE" id="PS00018">
    <property type="entry name" value="EF_HAND_1"/>
    <property type="match status" value="2"/>
</dbReference>
<dbReference type="SUPFAM" id="SSF47473">
    <property type="entry name" value="EF-hand"/>
    <property type="match status" value="1"/>
</dbReference>
<keyword evidence="2" id="KW-1185">Reference proteome</keyword>
<dbReference type="InterPro" id="IPR018247">
    <property type="entry name" value="EF_Hand_1_Ca_BS"/>
</dbReference>
<sequence>MKTQILTGAVLALFTLPAFAQDMEGDMALDTDGDGMVSLEEVQVMYPDVSQDDYTQADADGDGLLSAEELDTARADGLIPADDA</sequence>
<evidence type="ECO:0000313" key="1">
    <source>
        <dbReference type="EMBL" id="KHQ54161.1"/>
    </source>
</evidence>
<dbReference type="PROSITE" id="PS50222">
    <property type="entry name" value="EF_HAND_2"/>
    <property type="match status" value="1"/>
</dbReference>
<dbReference type="Gene3D" id="1.10.238.10">
    <property type="entry name" value="EF-hand"/>
    <property type="match status" value="1"/>
</dbReference>
<dbReference type="AlphaFoldDB" id="A0A0B3SBU0"/>
<dbReference type="RefSeq" id="WP_043138980.1">
    <property type="nucleotide sequence ID" value="NZ_AP022337.1"/>
</dbReference>
<organism evidence="1 2">
    <name type="scientific">Mameliella alba</name>
    <dbReference type="NCBI Taxonomy" id="561184"/>
    <lineage>
        <taxon>Bacteria</taxon>
        <taxon>Pseudomonadati</taxon>
        <taxon>Pseudomonadota</taxon>
        <taxon>Alphaproteobacteria</taxon>
        <taxon>Rhodobacterales</taxon>
        <taxon>Roseobacteraceae</taxon>
        <taxon>Mameliella</taxon>
    </lineage>
</organism>
<reference evidence="1 2" key="1">
    <citation type="submission" date="2014-10" db="EMBL/GenBank/DDBJ databases">
        <title>Genome sequence of Ponticoccus sp. strain UMTAT08 isolated from clonal culture of toxic dinoflagellate Alexandrium tamiyavanichii.</title>
        <authorList>
            <person name="Gan H.Y."/>
            <person name="Muhd D.-D."/>
            <person name="Mohd Noor M.E."/>
            <person name="Yeong Y.S."/>
            <person name="Usup G."/>
        </authorList>
    </citation>
    <scope>NUCLEOTIDE SEQUENCE [LARGE SCALE GENOMIC DNA]</scope>
    <source>
        <strain evidence="1 2">UMTAT08</strain>
    </source>
</reference>
<dbReference type="InterPro" id="IPR002048">
    <property type="entry name" value="EF_hand_dom"/>
</dbReference>
<dbReference type="EMBL" id="JSUQ01000004">
    <property type="protein sequence ID" value="KHQ54161.1"/>
    <property type="molecule type" value="Genomic_DNA"/>
</dbReference>
<name>A0A0B3SBU0_9RHOB</name>
<dbReference type="Proteomes" id="UP000030960">
    <property type="component" value="Unassembled WGS sequence"/>
</dbReference>
<gene>
    <name evidence="1" type="ORF">OA50_01390</name>
</gene>
<dbReference type="GeneID" id="66504154"/>
<comment type="caution">
    <text evidence="1">The sequence shown here is derived from an EMBL/GenBank/DDBJ whole genome shotgun (WGS) entry which is preliminary data.</text>
</comment>
<proteinExistence type="predicted"/>
<accession>A0A225R0X4</accession>
<accession>A0A225Q063</accession>
<dbReference type="Pfam" id="PF13202">
    <property type="entry name" value="EF-hand_5"/>
    <property type="match status" value="2"/>
</dbReference>
<evidence type="ECO:0000313" key="2">
    <source>
        <dbReference type="Proteomes" id="UP000030960"/>
    </source>
</evidence>
<protein>
    <submittedName>
        <fullName evidence="1">Calcium-binding EF-hand</fullName>
    </submittedName>
</protein>